<evidence type="ECO:0000313" key="1">
    <source>
        <dbReference type="EMBL" id="GLB35194.1"/>
    </source>
</evidence>
<protein>
    <submittedName>
        <fullName evidence="1">Uncharacterized protein</fullName>
    </submittedName>
</protein>
<dbReference type="EMBL" id="BRPK01000002">
    <property type="protein sequence ID" value="GLB35194.1"/>
    <property type="molecule type" value="Genomic_DNA"/>
</dbReference>
<proteinExistence type="predicted"/>
<evidence type="ECO:0000313" key="2">
    <source>
        <dbReference type="Proteomes" id="UP001063166"/>
    </source>
</evidence>
<accession>A0A9P3PGS1</accession>
<reference evidence="1" key="1">
    <citation type="submission" date="2022-07" db="EMBL/GenBank/DDBJ databases">
        <title>The genome of Lyophyllum shimeji provides insight into the initial evolution of ectomycorrhizal fungal genome.</title>
        <authorList>
            <person name="Kobayashi Y."/>
            <person name="Shibata T."/>
            <person name="Hirakawa H."/>
            <person name="Shigenobu S."/>
            <person name="Nishiyama T."/>
            <person name="Yamada A."/>
            <person name="Hasebe M."/>
            <person name="Kawaguchi M."/>
        </authorList>
    </citation>
    <scope>NUCLEOTIDE SEQUENCE</scope>
    <source>
        <strain evidence="1">AT787</strain>
    </source>
</reference>
<sequence>MSGSIRRDLALPTRTWLNSQTVKWDPKLASWPTSSVLLPPNFHRLQGFGASVLFVTRMVKRAAVTDSEQIETIYPMFDQEIEFSKEEELRPILNCTDNSQETVMDTLKAIDAAVLSSVSMFVSALVQVILRLVRQRRRLERIGQEPGQLL</sequence>
<comment type="caution">
    <text evidence="1">The sequence shown here is derived from an EMBL/GenBank/DDBJ whole genome shotgun (WGS) entry which is preliminary data.</text>
</comment>
<dbReference type="AlphaFoldDB" id="A0A9P3PGS1"/>
<name>A0A9P3PGS1_LYOSH</name>
<organism evidence="1 2">
    <name type="scientific">Lyophyllum shimeji</name>
    <name type="common">Hon-shimeji</name>
    <name type="synonym">Tricholoma shimeji</name>
    <dbReference type="NCBI Taxonomy" id="47721"/>
    <lineage>
        <taxon>Eukaryota</taxon>
        <taxon>Fungi</taxon>
        <taxon>Dikarya</taxon>
        <taxon>Basidiomycota</taxon>
        <taxon>Agaricomycotina</taxon>
        <taxon>Agaricomycetes</taxon>
        <taxon>Agaricomycetidae</taxon>
        <taxon>Agaricales</taxon>
        <taxon>Tricholomatineae</taxon>
        <taxon>Lyophyllaceae</taxon>
        <taxon>Lyophyllum</taxon>
    </lineage>
</organism>
<keyword evidence="2" id="KW-1185">Reference proteome</keyword>
<dbReference type="Proteomes" id="UP001063166">
    <property type="component" value="Unassembled WGS sequence"/>
</dbReference>
<gene>
    <name evidence="1" type="ORF">LshimejAT787_0207590</name>
</gene>